<organism evidence="1 2">
    <name type="scientific">Demequina zhanjiangensis</name>
    <dbReference type="NCBI Taxonomy" id="3051659"/>
    <lineage>
        <taxon>Bacteria</taxon>
        <taxon>Bacillati</taxon>
        <taxon>Actinomycetota</taxon>
        <taxon>Actinomycetes</taxon>
        <taxon>Micrococcales</taxon>
        <taxon>Demequinaceae</taxon>
        <taxon>Demequina</taxon>
    </lineage>
</organism>
<name>A0ABT8G2Y1_9MICO</name>
<dbReference type="Pfam" id="PF19736">
    <property type="entry name" value="DUF6226"/>
    <property type="match status" value="1"/>
</dbReference>
<dbReference type="InterPro" id="IPR045773">
    <property type="entry name" value="DUF6226"/>
</dbReference>
<dbReference type="RefSeq" id="WP_301129082.1">
    <property type="nucleotide sequence ID" value="NZ_JAUHPV010000006.1"/>
</dbReference>
<gene>
    <name evidence="1" type="ORF">QQX04_10850</name>
</gene>
<keyword evidence="2" id="KW-1185">Reference proteome</keyword>
<reference evidence="1" key="1">
    <citation type="submission" date="2023-06" db="EMBL/GenBank/DDBJ databases">
        <title>SYSU T00b26.</title>
        <authorList>
            <person name="Gao L."/>
            <person name="Fang B.-Z."/>
            <person name="Li W.-J."/>
        </authorList>
    </citation>
    <scope>NUCLEOTIDE SEQUENCE</scope>
    <source>
        <strain evidence="1">SYSU T00b26</strain>
    </source>
</reference>
<evidence type="ECO:0000313" key="1">
    <source>
        <dbReference type="EMBL" id="MDN4473490.1"/>
    </source>
</evidence>
<accession>A0ABT8G2Y1</accession>
<evidence type="ECO:0000313" key="2">
    <source>
        <dbReference type="Proteomes" id="UP001172738"/>
    </source>
</evidence>
<proteinExistence type="predicted"/>
<sequence length="211" mass="22653">MYTRPDVSFPEFRDDAGAVIPYGDRWGVDGPPEDSYSVVHHGERFQVAWTLARALVDHLVTTYDVDVIEDASLADGRASDENLPDVRGPLPGAPAAVRRLVPRGQGAPLTVVESDLPGVVMLAGVTLSAAAPTCGCDACDDRVEDMADELEEFAFAVAQGTPWEMVADGGVRAGFGTGSSWGTQTFAQRRELRALIREAPAFAPWPLRRDA</sequence>
<dbReference type="EMBL" id="JAUHPV010000006">
    <property type="protein sequence ID" value="MDN4473490.1"/>
    <property type="molecule type" value="Genomic_DNA"/>
</dbReference>
<comment type="caution">
    <text evidence="1">The sequence shown here is derived from an EMBL/GenBank/DDBJ whole genome shotgun (WGS) entry which is preliminary data.</text>
</comment>
<dbReference type="Proteomes" id="UP001172738">
    <property type="component" value="Unassembled WGS sequence"/>
</dbReference>
<protein>
    <submittedName>
        <fullName evidence="1">DUF6226 family protein</fullName>
    </submittedName>
</protein>